<keyword evidence="11" id="KW-1185">Reference proteome</keyword>
<evidence type="ECO:0000313" key="11">
    <source>
        <dbReference type="Proteomes" id="UP000494119"/>
    </source>
</evidence>
<proteinExistence type="inferred from homology"/>
<dbReference type="GO" id="GO:0015424">
    <property type="term" value="F:ABC-type amino acid transporter activity"/>
    <property type="evidence" value="ECO:0007669"/>
    <property type="project" value="InterPro"/>
</dbReference>
<evidence type="ECO:0000256" key="4">
    <source>
        <dbReference type="ARBA" id="ARBA00022475"/>
    </source>
</evidence>
<feature type="domain" description="ABC transporter" evidence="9">
    <location>
        <begin position="13"/>
        <end position="258"/>
    </location>
</feature>
<keyword evidence="4" id="KW-1003">Cell membrane</keyword>
<comment type="subcellular location">
    <subcellularLocation>
        <location evidence="1">Cell membrane</location>
        <topology evidence="1">Peripheral membrane protein</topology>
    </subcellularLocation>
</comment>
<keyword evidence="7 10" id="KW-0067">ATP-binding</keyword>
<dbReference type="PANTHER" id="PTHR43166:SF35">
    <property type="entry name" value="L-CYSTINE IMPORT ATP-BINDING PROTEIN TCYN"/>
    <property type="match status" value="1"/>
</dbReference>
<gene>
    <name evidence="10" type="primary">hisP_2</name>
    <name evidence="10" type="ORF">LMG28688_06731</name>
</gene>
<reference evidence="10 11" key="1">
    <citation type="submission" date="2020-04" db="EMBL/GenBank/DDBJ databases">
        <authorList>
            <person name="De Canck E."/>
        </authorList>
    </citation>
    <scope>NUCLEOTIDE SEQUENCE [LARGE SCALE GENOMIC DNA]</scope>
    <source>
        <strain evidence="10 11">LMG 28688</strain>
    </source>
</reference>
<dbReference type="Gene3D" id="3.40.50.300">
    <property type="entry name" value="P-loop containing nucleotide triphosphate hydrolases"/>
    <property type="match status" value="1"/>
</dbReference>
<dbReference type="InterPro" id="IPR050086">
    <property type="entry name" value="MetN_ABC_transporter-like"/>
</dbReference>
<keyword evidence="3" id="KW-0813">Transport</keyword>
<organism evidence="10 11">
    <name type="scientific">Paraburkholderia caffeinitolerans</name>
    <dbReference type="NCBI Taxonomy" id="1723730"/>
    <lineage>
        <taxon>Bacteria</taxon>
        <taxon>Pseudomonadati</taxon>
        <taxon>Pseudomonadota</taxon>
        <taxon>Betaproteobacteria</taxon>
        <taxon>Burkholderiales</taxon>
        <taxon>Burkholderiaceae</taxon>
        <taxon>Paraburkholderia</taxon>
    </lineage>
</organism>
<evidence type="ECO:0000256" key="6">
    <source>
        <dbReference type="ARBA" id="ARBA00022741"/>
    </source>
</evidence>
<dbReference type="EMBL" id="CADIKL010000058">
    <property type="protein sequence ID" value="CAB3808322.1"/>
    <property type="molecule type" value="Genomic_DNA"/>
</dbReference>
<evidence type="ECO:0000256" key="3">
    <source>
        <dbReference type="ARBA" id="ARBA00022448"/>
    </source>
</evidence>
<evidence type="ECO:0000256" key="7">
    <source>
        <dbReference type="ARBA" id="ARBA00022840"/>
    </source>
</evidence>
<keyword evidence="8" id="KW-0472">Membrane</keyword>
<keyword evidence="5" id="KW-0997">Cell inner membrane</keyword>
<evidence type="ECO:0000259" key="9">
    <source>
        <dbReference type="PROSITE" id="PS50893"/>
    </source>
</evidence>
<evidence type="ECO:0000256" key="5">
    <source>
        <dbReference type="ARBA" id="ARBA00022519"/>
    </source>
</evidence>
<dbReference type="Proteomes" id="UP000494119">
    <property type="component" value="Unassembled WGS sequence"/>
</dbReference>
<dbReference type="SUPFAM" id="SSF52540">
    <property type="entry name" value="P-loop containing nucleoside triphosphate hydrolases"/>
    <property type="match status" value="1"/>
</dbReference>
<dbReference type="PIRSF" id="PIRSF039085">
    <property type="entry name" value="ABC_ATPase_HisP"/>
    <property type="match status" value="1"/>
</dbReference>
<evidence type="ECO:0000256" key="2">
    <source>
        <dbReference type="ARBA" id="ARBA00005417"/>
    </source>
</evidence>
<dbReference type="GO" id="GO:0005886">
    <property type="term" value="C:plasma membrane"/>
    <property type="evidence" value="ECO:0007669"/>
    <property type="project" value="UniProtKB-SubCell"/>
</dbReference>
<dbReference type="GO" id="GO:0005524">
    <property type="term" value="F:ATP binding"/>
    <property type="evidence" value="ECO:0007669"/>
    <property type="project" value="UniProtKB-KW"/>
</dbReference>
<dbReference type="Pfam" id="PF00005">
    <property type="entry name" value="ABC_tran"/>
    <property type="match status" value="1"/>
</dbReference>
<evidence type="ECO:0000256" key="1">
    <source>
        <dbReference type="ARBA" id="ARBA00004202"/>
    </source>
</evidence>
<dbReference type="RefSeq" id="WP_377730405.1">
    <property type="nucleotide sequence ID" value="NZ_CADIKL010000058.1"/>
</dbReference>
<dbReference type="InterPro" id="IPR027417">
    <property type="entry name" value="P-loop_NTPase"/>
</dbReference>
<evidence type="ECO:0000313" key="10">
    <source>
        <dbReference type="EMBL" id="CAB3808322.1"/>
    </source>
</evidence>
<dbReference type="AlphaFoldDB" id="A0A6J5GY25"/>
<dbReference type="CDD" id="cd03262">
    <property type="entry name" value="ABC_HisP_GlnQ"/>
    <property type="match status" value="1"/>
</dbReference>
<dbReference type="InterPro" id="IPR030679">
    <property type="entry name" value="ABC_ATPase_HisP-typ"/>
</dbReference>
<evidence type="ECO:0000256" key="8">
    <source>
        <dbReference type="ARBA" id="ARBA00023136"/>
    </source>
</evidence>
<comment type="similarity">
    <text evidence="2">Belongs to the ABC transporter superfamily.</text>
</comment>
<accession>A0A6J5GY25</accession>
<sequence length="262" mass="28721">MSNPQRLQGREIVSAVGIEKRFGALDVLRGIDLCAHEHDVVTLIGASGSGKSTFLRCLNLLEVPDAGTVAIDGEEIRMHRLSAGQASPASKRQVNRLRAGIGMVFQNFNLWSHMTVLENVVMPPMKVLGLSRQEATERAGALLAKVGLGDRLQHYPAHISGGQQQRCAIARALAMEPKLLLFDEPTSALDPELVGEVLRVIRLLAEEGRTMVMVTHEMAFAREVSSEIAFLHKGKIEERGAPADVFGNPRSERCRRFLESVL</sequence>
<dbReference type="PANTHER" id="PTHR43166">
    <property type="entry name" value="AMINO ACID IMPORT ATP-BINDING PROTEIN"/>
    <property type="match status" value="1"/>
</dbReference>
<dbReference type="SMART" id="SM00382">
    <property type="entry name" value="AAA"/>
    <property type="match status" value="1"/>
</dbReference>
<dbReference type="GO" id="GO:0016887">
    <property type="term" value="F:ATP hydrolysis activity"/>
    <property type="evidence" value="ECO:0007669"/>
    <property type="project" value="InterPro"/>
</dbReference>
<protein>
    <submittedName>
        <fullName evidence="10">Histidine transport ATP-binding protein HisP</fullName>
    </submittedName>
</protein>
<dbReference type="PROSITE" id="PS50893">
    <property type="entry name" value="ABC_TRANSPORTER_2"/>
    <property type="match status" value="1"/>
</dbReference>
<dbReference type="FunFam" id="3.40.50.300:FF:000020">
    <property type="entry name" value="Amino acid ABC transporter ATP-binding component"/>
    <property type="match status" value="1"/>
</dbReference>
<keyword evidence="6" id="KW-0547">Nucleotide-binding</keyword>
<dbReference type="InterPro" id="IPR003593">
    <property type="entry name" value="AAA+_ATPase"/>
</dbReference>
<dbReference type="InterPro" id="IPR003439">
    <property type="entry name" value="ABC_transporter-like_ATP-bd"/>
</dbReference>
<name>A0A6J5GY25_9BURK</name>